<evidence type="ECO:0000313" key="1">
    <source>
        <dbReference type="EMBL" id="MFD2205856.1"/>
    </source>
</evidence>
<dbReference type="RefSeq" id="WP_380250871.1">
    <property type="nucleotide sequence ID" value="NZ_JBHUII010000004.1"/>
</dbReference>
<dbReference type="Proteomes" id="UP001597294">
    <property type="component" value="Unassembled WGS sequence"/>
</dbReference>
<reference evidence="2" key="1">
    <citation type="journal article" date="2019" name="Int. J. Syst. Evol. Microbiol.">
        <title>The Global Catalogue of Microorganisms (GCM) 10K type strain sequencing project: providing services to taxonomists for standard genome sequencing and annotation.</title>
        <authorList>
            <consortium name="The Broad Institute Genomics Platform"/>
            <consortium name="The Broad Institute Genome Sequencing Center for Infectious Disease"/>
            <person name="Wu L."/>
            <person name="Ma J."/>
        </authorList>
    </citation>
    <scope>NUCLEOTIDE SEQUENCE [LARGE SCALE GENOMIC DNA]</scope>
    <source>
        <strain evidence="2">CGMCC 4.7192</strain>
    </source>
</reference>
<accession>A0ABW5BK54</accession>
<dbReference type="InterPro" id="IPR009922">
    <property type="entry name" value="DUF1457"/>
</dbReference>
<dbReference type="EMBL" id="JBHUII010000004">
    <property type="protein sequence ID" value="MFD2205856.1"/>
    <property type="molecule type" value="Genomic_DNA"/>
</dbReference>
<protein>
    <submittedName>
        <fullName evidence="1">PAS domain-containing protein</fullName>
    </submittedName>
</protein>
<organism evidence="1 2">
    <name type="scientific">Kiloniella antarctica</name>
    <dbReference type="NCBI Taxonomy" id="1550907"/>
    <lineage>
        <taxon>Bacteria</taxon>
        <taxon>Pseudomonadati</taxon>
        <taxon>Pseudomonadota</taxon>
        <taxon>Alphaproteobacteria</taxon>
        <taxon>Rhodospirillales</taxon>
        <taxon>Kiloniellaceae</taxon>
        <taxon>Kiloniella</taxon>
    </lineage>
</organism>
<sequence length="199" mass="22622">MTSSKPAHPLFDLSGLDPRLREFAAYWSELPKDKMIPHRQDFHPEKISRLLPSISIHEYLRPDYIRLRLIGTDIEKIYDQHMTGKNYLDFIAPSGKIKTSQIIHTACTHPAGMVFHTKSTTKKGTILNRESVALPMRNNEGISCLVYYCTVTTNPDYYADQKLDRLVITDVSIHYIDIGAGIPDIQISDQMVTMSSSPK</sequence>
<dbReference type="Pfam" id="PF07310">
    <property type="entry name" value="PAS_5"/>
    <property type="match status" value="1"/>
</dbReference>
<name>A0ABW5BK54_9PROT</name>
<evidence type="ECO:0000313" key="2">
    <source>
        <dbReference type="Proteomes" id="UP001597294"/>
    </source>
</evidence>
<gene>
    <name evidence="1" type="ORF">ACFSKO_09550</name>
</gene>
<keyword evidence="2" id="KW-1185">Reference proteome</keyword>
<proteinExistence type="predicted"/>
<comment type="caution">
    <text evidence="1">The sequence shown here is derived from an EMBL/GenBank/DDBJ whole genome shotgun (WGS) entry which is preliminary data.</text>
</comment>